<dbReference type="PANTHER" id="PTHR33974">
    <property type="entry name" value="VASCULAR-RELATED UNKNOWN PROTEIN 1-RELATED"/>
    <property type="match status" value="1"/>
</dbReference>
<dbReference type="eggNOG" id="ENOG502SA9A">
    <property type="taxonomic scope" value="Eukaryota"/>
</dbReference>
<dbReference type="OrthoDB" id="779856at2759"/>
<proteinExistence type="predicted"/>
<dbReference type="PaxDb" id="3827-XP_004487590.1"/>
<feature type="compositionally biased region" description="Polar residues" evidence="1">
    <location>
        <begin position="1"/>
        <end position="13"/>
    </location>
</feature>
<dbReference type="KEGG" id="cam:101507125"/>
<organism evidence="2 3">
    <name type="scientific">Cicer arietinum</name>
    <name type="common">Chickpea</name>
    <name type="synonym">Garbanzo</name>
    <dbReference type="NCBI Taxonomy" id="3827"/>
    <lineage>
        <taxon>Eukaryota</taxon>
        <taxon>Viridiplantae</taxon>
        <taxon>Streptophyta</taxon>
        <taxon>Embryophyta</taxon>
        <taxon>Tracheophyta</taxon>
        <taxon>Spermatophyta</taxon>
        <taxon>Magnoliopsida</taxon>
        <taxon>eudicotyledons</taxon>
        <taxon>Gunneridae</taxon>
        <taxon>Pentapetalae</taxon>
        <taxon>rosids</taxon>
        <taxon>fabids</taxon>
        <taxon>Fabales</taxon>
        <taxon>Fabaceae</taxon>
        <taxon>Papilionoideae</taxon>
        <taxon>50 kb inversion clade</taxon>
        <taxon>NPAAA clade</taxon>
        <taxon>Hologalegina</taxon>
        <taxon>IRL clade</taxon>
        <taxon>Cicereae</taxon>
        <taxon>Cicer</taxon>
    </lineage>
</organism>
<reference evidence="3" key="2">
    <citation type="submission" date="2025-08" db="UniProtKB">
        <authorList>
            <consortium name="RefSeq"/>
        </authorList>
    </citation>
    <scope>IDENTIFICATION</scope>
    <source>
        <tissue evidence="3">Etiolated seedlings</tissue>
    </source>
</reference>
<accession>A0A1S2XGB6</accession>
<name>A0A1S2XGB6_CICAR</name>
<dbReference type="STRING" id="3827.A0A1S2XGB6"/>
<evidence type="ECO:0000256" key="1">
    <source>
        <dbReference type="SAM" id="MobiDB-lite"/>
    </source>
</evidence>
<feature type="region of interest" description="Disordered" evidence="1">
    <location>
        <begin position="1"/>
        <end position="21"/>
    </location>
</feature>
<dbReference type="InterPro" id="IPR039280">
    <property type="entry name" value="VUP"/>
</dbReference>
<evidence type="ECO:0000313" key="2">
    <source>
        <dbReference type="Proteomes" id="UP000087171"/>
    </source>
</evidence>
<dbReference type="AlphaFoldDB" id="A0A1S2XGB6"/>
<dbReference type="GeneID" id="101507125"/>
<dbReference type="GO" id="GO:0010089">
    <property type="term" value="P:xylem development"/>
    <property type="evidence" value="ECO:0007669"/>
    <property type="project" value="InterPro"/>
</dbReference>
<sequence>MSSRSKTPSNYIISSESSEESSWTKYFEDFFNNHNNIDINHDDEKCSVSFSDFDDGSSSLISDAAAKKLADCAQDGMRLSFKKRKKIKTRLVDDDLEDTASSPINSPKNQIYKAKEKEEIDHLYQEKGNTLGERDEMKEVGFNEMDTSRDHTELNKKGLCLVPLSMVMNYLG</sequence>
<gene>
    <name evidence="3" type="primary">LOC101507125</name>
</gene>
<dbReference type="PANTHER" id="PTHR33974:SF18">
    <property type="match status" value="1"/>
</dbReference>
<reference evidence="2" key="1">
    <citation type="journal article" date="2013" name="Nat. Biotechnol.">
        <title>Draft genome sequence of chickpea (Cicer arietinum) provides a resource for trait improvement.</title>
        <authorList>
            <person name="Varshney R.K."/>
            <person name="Song C."/>
            <person name="Saxena R.K."/>
            <person name="Azam S."/>
            <person name="Yu S."/>
            <person name="Sharpe A.G."/>
            <person name="Cannon S."/>
            <person name="Baek J."/>
            <person name="Rosen B.D."/>
            <person name="Tar'an B."/>
            <person name="Millan T."/>
            <person name="Zhang X."/>
            <person name="Ramsay L.D."/>
            <person name="Iwata A."/>
            <person name="Wang Y."/>
            <person name="Nelson W."/>
            <person name="Farmer A.D."/>
            <person name="Gaur P.M."/>
            <person name="Soderlund C."/>
            <person name="Penmetsa R.V."/>
            <person name="Xu C."/>
            <person name="Bharti A.K."/>
            <person name="He W."/>
            <person name="Winter P."/>
            <person name="Zhao S."/>
            <person name="Hane J.K."/>
            <person name="Carrasquilla-Garcia N."/>
            <person name="Condie J.A."/>
            <person name="Upadhyaya H.D."/>
            <person name="Luo M.C."/>
            <person name="Thudi M."/>
            <person name="Gowda C.L."/>
            <person name="Singh N.P."/>
            <person name="Lichtenzveig J."/>
            <person name="Gali K.K."/>
            <person name="Rubio J."/>
            <person name="Nadarajan N."/>
            <person name="Dolezel J."/>
            <person name="Bansal K.C."/>
            <person name="Xu X."/>
            <person name="Edwards D."/>
            <person name="Zhang G."/>
            <person name="Kahl G."/>
            <person name="Gil J."/>
            <person name="Singh K.B."/>
            <person name="Datta S.K."/>
            <person name="Jackson S.A."/>
            <person name="Wang J."/>
            <person name="Cook D.R."/>
        </authorList>
    </citation>
    <scope>NUCLEOTIDE SEQUENCE [LARGE SCALE GENOMIC DNA]</scope>
    <source>
        <strain evidence="2">cv. CDC Frontier</strain>
    </source>
</reference>
<evidence type="ECO:0000313" key="3">
    <source>
        <dbReference type="RefSeq" id="XP_004487590.1"/>
    </source>
</evidence>
<dbReference type="RefSeq" id="XP_004487590.1">
    <property type="nucleotide sequence ID" value="XM_004487533.3"/>
</dbReference>
<keyword evidence="2" id="KW-1185">Reference proteome</keyword>
<protein>
    <submittedName>
        <fullName evidence="3">Uncharacterized protein</fullName>
    </submittedName>
</protein>
<dbReference type="Proteomes" id="UP000087171">
    <property type="component" value="Chromosome Ca1"/>
</dbReference>